<evidence type="ECO:0000259" key="4">
    <source>
        <dbReference type="Pfam" id="PF00171"/>
    </source>
</evidence>
<proteinExistence type="inferred from homology"/>
<evidence type="ECO:0000256" key="1">
    <source>
        <dbReference type="ARBA" id="ARBA00009986"/>
    </source>
</evidence>
<dbReference type="EMBL" id="JBEPMB010000016">
    <property type="protein sequence ID" value="MET3616257.1"/>
    <property type="molecule type" value="Genomic_DNA"/>
</dbReference>
<dbReference type="Pfam" id="PF00171">
    <property type="entry name" value="Aldedh"/>
    <property type="match status" value="1"/>
</dbReference>
<reference evidence="5 6" key="1">
    <citation type="submission" date="2024-06" db="EMBL/GenBank/DDBJ databases">
        <title>Genomic Encyclopedia of Type Strains, Phase IV (KMG-IV): sequencing the most valuable type-strain genomes for metagenomic binning, comparative biology and taxonomic classification.</title>
        <authorList>
            <person name="Goeker M."/>
        </authorList>
    </citation>
    <scope>NUCLEOTIDE SEQUENCE [LARGE SCALE GENOMIC DNA]</scope>
    <source>
        <strain evidence="5 6">DSM 29780</strain>
    </source>
</reference>
<comment type="caution">
    <text evidence="5">The sequence shown here is derived from an EMBL/GenBank/DDBJ whole genome shotgun (WGS) entry which is preliminary data.</text>
</comment>
<dbReference type="PANTHER" id="PTHR42986">
    <property type="entry name" value="BENZALDEHYDE DEHYDROGENASE YFMT"/>
    <property type="match status" value="1"/>
</dbReference>
<protein>
    <submittedName>
        <fullName evidence="5">Acyl-CoA reductase-like NAD-dependent aldehyde dehydrogenase</fullName>
    </submittedName>
</protein>
<name>A0ABV2J663_9HYPH</name>
<sequence length="172" mass="17686">MDNIQLLIDNEDRAALAGGTYERLDLVTGAVATKAAAGQPADANAAAAAAAAAFPLWSATGPGERRKPLLKAADIMDSKAGEFTRLMTAETGATAPWGSFNTMFAANVLREAAAMTTQIAGEIIPSDKPGTLAMGVRQAAGGCVGIALWNAPVIFCTRAIARLRQHGHPQGV</sequence>
<keyword evidence="6" id="KW-1185">Reference proteome</keyword>
<dbReference type="Gene3D" id="3.40.605.10">
    <property type="entry name" value="Aldehyde Dehydrogenase, Chain A, domain 1"/>
    <property type="match status" value="1"/>
</dbReference>
<evidence type="ECO:0000256" key="2">
    <source>
        <dbReference type="ARBA" id="ARBA00023002"/>
    </source>
</evidence>
<dbReference type="PANTHER" id="PTHR42986:SF1">
    <property type="entry name" value="BENZALDEHYDE DEHYDROGENASE YFMT"/>
    <property type="match status" value="1"/>
</dbReference>
<keyword evidence="3" id="KW-0520">NAD</keyword>
<comment type="similarity">
    <text evidence="1">Belongs to the aldehyde dehydrogenase family.</text>
</comment>
<dbReference type="InterPro" id="IPR016162">
    <property type="entry name" value="Ald_DH_N"/>
</dbReference>
<dbReference type="SUPFAM" id="SSF53720">
    <property type="entry name" value="ALDH-like"/>
    <property type="match status" value="1"/>
</dbReference>
<dbReference type="InterPro" id="IPR016161">
    <property type="entry name" value="Ald_DH/histidinol_DH"/>
</dbReference>
<dbReference type="InterPro" id="IPR015590">
    <property type="entry name" value="Aldehyde_DH_dom"/>
</dbReference>
<dbReference type="Proteomes" id="UP001549047">
    <property type="component" value="Unassembled WGS sequence"/>
</dbReference>
<gene>
    <name evidence="5" type="ORF">ABID16_004606</name>
</gene>
<evidence type="ECO:0000256" key="3">
    <source>
        <dbReference type="ARBA" id="ARBA00023027"/>
    </source>
</evidence>
<feature type="domain" description="Aldehyde dehydrogenase" evidence="4">
    <location>
        <begin position="20"/>
        <end position="161"/>
    </location>
</feature>
<evidence type="ECO:0000313" key="5">
    <source>
        <dbReference type="EMBL" id="MET3616257.1"/>
    </source>
</evidence>
<evidence type="ECO:0000313" key="6">
    <source>
        <dbReference type="Proteomes" id="UP001549047"/>
    </source>
</evidence>
<organism evidence="5 6">
    <name type="scientific">Rhizobium aquaticum</name>
    <dbReference type="NCBI Taxonomy" id="1549636"/>
    <lineage>
        <taxon>Bacteria</taxon>
        <taxon>Pseudomonadati</taxon>
        <taxon>Pseudomonadota</taxon>
        <taxon>Alphaproteobacteria</taxon>
        <taxon>Hyphomicrobiales</taxon>
        <taxon>Rhizobiaceae</taxon>
        <taxon>Rhizobium/Agrobacterium group</taxon>
        <taxon>Rhizobium</taxon>
    </lineage>
</organism>
<accession>A0ABV2J663</accession>
<keyword evidence="2" id="KW-0560">Oxidoreductase</keyword>